<dbReference type="PANTHER" id="PTHR30480:SF8">
    <property type="entry name" value="PUTATIVE (AFU_ORTHOLOGUE AFUA_8G04060)-RELATED"/>
    <property type="match status" value="1"/>
</dbReference>
<dbReference type="PANTHER" id="PTHR30480">
    <property type="entry name" value="BETA-HEXOSAMINIDASE-RELATED"/>
    <property type="match status" value="1"/>
</dbReference>
<feature type="domain" description="N-acetyltransferase" evidence="6">
    <location>
        <begin position="593"/>
        <end position="753"/>
    </location>
</feature>
<name>A0A4S2MWV2_9PEZI</name>
<evidence type="ECO:0000259" key="6">
    <source>
        <dbReference type="PROSITE" id="PS51186"/>
    </source>
</evidence>
<dbReference type="CDD" id="cd04301">
    <property type="entry name" value="NAT_SF"/>
    <property type="match status" value="1"/>
</dbReference>
<dbReference type="GO" id="GO:0005975">
    <property type="term" value="P:carbohydrate metabolic process"/>
    <property type="evidence" value="ECO:0007669"/>
    <property type="project" value="InterPro"/>
</dbReference>
<dbReference type="Gene3D" id="3.40.50.1700">
    <property type="entry name" value="Glycoside hydrolase family 3 C-terminal domain"/>
    <property type="match status" value="1"/>
</dbReference>
<dbReference type="GO" id="GO:0009254">
    <property type="term" value="P:peptidoglycan turnover"/>
    <property type="evidence" value="ECO:0007669"/>
    <property type="project" value="TreeGrafter"/>
</dbReference>
<feature type="region of interest" description="Disordered" evidence="5">
    <location>
        <begin position="1"/>
        <end position="42"/>
    </location>
</feature>
<dbReference type="InterPro" id="IPR001764">
    <property type="entry name" value="Glyco_hydro_3_N"/>
</dbReference>
<evidence type="ECO:0000256" key="3">
    <source>
        <dbReference type="ARBA" id="ARBA00023180"/>
    </source>
</evidence>
<proteinExistence type="inferred from homology"/>
<dbReference type="InterPro" id="IPR017853">
    <property type="entry name" value="GH"/>
</dbReference>
<dbReference type="EMBL" id="ML220121">
    <property type="protein sequence ID" value="TGZ81053.1"/>
    <property type="molecule type" value="Genomic_DNA"/>
</dbReference>
<dbReference type="InterPro" id="IPR036881">
    <property type="entry name" value="Glyco_hydro_3_C_sf"/>
</dbReference>
<dbReference type="InterPro" id="IPR016181">
    <property type="entry name" value="Acyl_CoA_acyltransferase"/>
</dbReference>
<evidence type="ECO:0000256" key="1">
    <source>
        <dbReference type="ARBA" id="ARBA00005336"/>
    </source>
</evidence>
<dbReference type="InterPro" id="IPR036962">
    <property type="entry name" value="Glyco_hydro_3_N_sf"/>
</dbReference>
<feature type="compositionally biased region" description="Polar residues" evidence="5">
    <location>
        <begin position="15"/>
        <end position="27"/>
    </location>
</feature>
<dbReference type="Pfam" id="PF00583">
    <property type="entry name" value="Acetyltransf_1"/>
    <property type="match status" value="1"/>
</dbReference>
<dbReference type="SUPFAM" id="SSF51445">
    <property type="entry name" value="(Trans)glycosidases"/>
    <property type="match status" value="1"/>
</dbReference>
<dbReference type="PROSITE" id="PS51186">
    <property type="entry name" value="GNAT"/>
    <property type="match status" value="1"/>
</dbReference>
<keyword evidence="2 7" id="KW-0378">Hydrolase</keyword>
<dbReference type="GO" id="GO:0016747">
    <property type="term" value="F:acyltransferase activity, transferring groups other than amino-acyl groups"/>
    <property type="evidence" value="ECO:0007669"/>
    <property type="project" value="InterPro"/>
</dbReference>
<dbReference type="InterPro" id="IPR050226">
    <property type="entry name" value="NagZ_Beta-hexosaminidase"/>
</dbReference>
<keyword evidence="3" id="KW-0325">Glycoprotein</keyword>
<dbReference type="Pfam" id="PF00933">
    <property type="entry name" value="Glyco_hydro_3"/>
    <property type="match status" value="1"/>
</dbReference>
<evidence type="ECO:0000256" key="4">
    <source>
        <dbReference type="ARBA" id="ARBA00023295"/>
    </source>
</evidence>
<organism evidence="7 8">
    <name type="scientific">Ascodesmis nigricans</name>
    <dbReference type="NCBI Taxonomy" id="341454"/>
    <lineage>
        <taxon>Eukaryota</taxon>
        <taxon>Fungi</taxon>
        <taxon>Dikarya</taxon>
        <taxon>Ascomycota</taxon>
        <taxon>Pezizomycotina</taxon>
        <taxon>Pezizomycetes</taxon>
        <taxon>Pezizales</taxon>
        <taxon>Ascodesmidaceae</taxon>
        <taxon>Ascodesmis</taxon>
    </lineage>
</organism>
<dbReference type="Proteomes" id="UP000298138">
    <property type="component" value="Unassembled WGS sequence"/>
</dbReference>
<evidence type="ECO:0000256" key="5">
    <source>
        <dbReference type="SAM" id="MobiDB-lite"/>
    </source>
</evidence>
<keyword evidence="4" id="KW-0326">Glycosidase</keyword>
<dbReference type="STRING" id="341454.A0A4S2MWV2"/>
<keyword evidence="8" id="KW-1185">Reference proteome</keyword>
<evidence type="ECO:0000313" key="8">
    <source>
        <dbReference type="Proteomes" id="UP000298138"/>
    </source>
</evidence>
<dbReference type="InParanoid" id="A0A4S2MWV2"/>
<gene>
    <name evidence="7" type="ORF">EX30DRAFT_36042</name>
</gene>
<evidence type="ECO:0000256" key="2">
    <source>
        <dbReference type="ARBA" id="ARBA00022801"/>
    </source>
</evidence>
<dbReference type="InterPro" id="IPR000182">
    <property type="entry name" value="GNAT_dom"/>
</dbReference>
<dbReference type="GO" id="GO:0004553">
    <property type="term" value="F:hydrolase activity, hydrolyzing O-glycosyl compounds"/>
    <property type="evidence" value="ECO:0007669"/>
    <property type="project" value="InterPro"/>
</dbReference>
<comment type="similarity">
    <text evidence="1">Belongs to the glycosyl hydrolase 3 family.</text>
</comment>
<dbReference type="Gene3D" id="3.20.20.300">
    <property type="entry name" value="Glycoside hydrolase, family 3, N-terminal domain"/>
    <property type="match status" value="1"/>
</dbReference>
<evidence type="ECO:0000313" key="7">
    <source>
        <dbReference type="EMBL" id="TGZ81053.1"/>
    </source>
</evidence>
<sequence length="920" mass="102027">MSNSAVDAEMADDGATTTANMTDTNSAPAHPDRLSPAPPPPNLDSELLRWIGQMIMVTFDGTSVTPDIRKLIEKYHVGGILLTPNNIRDSTQLSTLIHDLQKIAHAAEFKHPLMIAIEQENGMVRRLGGTTGGTLFPGAMGIGATRSPNQAFEVAKATGAELAAIGVNWNIAPVLNLASDHQSNPISVRAFGDDPLVVGKFGEAFVDGLHAGGVANCAKYFHGAISTEDGLRNSVYETAPREELETTELGPFRRAVVAGLDGVMLGSSIWTDPDSMVEDESPSARAQLIINSILRRQFGFNGVVLCDATHSPVYLNDTNKLGEAVVVAIEAGCDMTLISHDSESQQMSIESVYDAVRSGRINRGTIHDSVTTRIVPMKDRFFNWRTTLVVPDPQNLEHLVSDHEKIAQKAFQNLVTVVRDDHLIIPLSNKILRRGEVLLLTPVVRPLDRRLPEEPTMDPFECFGRSLAQLHPRIVHAPYRAQGLTETHVELFKRCSAVILVTVNARRTPQQVEIAHAVLRLSNGKPLVAVAACDPHDLLDNINFGTYLCTYEYSQPALESAAAIIFGERHASGVLPVHIPGTPVFRQQHAWYVEPWDKRRDLYPSAEVWAECMDRRWPLDVQTLSSLLDRPGTSQHFVVRHPENGQLLGLAATYVVPQGADKIIGSLALLLVKPTHRDRGIGLSLHECAIRHLKSLPGITSIQLGSIFPRIFPGLPTTLPPEDQSWFLHRGWKCKPDEYIFDLFMYIESFIQPESIHAELDAKNITIANCRPDQFPELMKFELEHFSAFPGWTERYANLEATKDIADALIAFNQEKEILGAVLVYSPMGNNQIARDIPWPKMIDDRVGGLGFVSVKPEFGLREDEVSGVLVRRGLIVAAILELKMRGLRGCFIDWADDVQTYMSLGFQEWGKYREFWRKI</sequence>
<dbReference type="Gene3D" id="3.40.630.30">
    <property type="match status" value="1"/>
</dbReference>
<accession>A0A4S2MWV2</accession>
<dbReference type="OrthoDB" id="47059at2759"/>
<reference evidence="7 8" key="1">
    <citation type="submission" date="2019-04" db="EMBL/GenBank/DDBJ databases">
        <title>Comparative genomics and transcriptomics to analyze fruiting body development in filamentous ascomycetes.</title>
        <authorList>
            <consortium name="DOE Joint Genome Institute"/>
            <person name="Lutkenhaus R."/>
            <person name="Traeger S."/>
            <person name="Breuer J."/>
            <person name="Kuo A."/>
            <person name="Lipzen A."/>
            <person name="Pangilinan J."/>
            <person name="Dilworth D."/>
            <person name="Sandor L."/>
            <person name="Poggeler S."/>
            <person name="Barry K."/>
            <person name="Grigoriev I.V."/>
            <person name="Nowrousian M."/>
        </authorList>
    </citation>
    <scope>NUCLEOTIDE SEQUENCE [LARGE SCALE GENOMIC DNA]</scope>
    <source>
        <strain evidence="7 8">CBS 389.68</strain>
    </source>
</reference>
<protein>
    <submittedName>
        <fullName evidence="7">Glycoside hydrolase</fullName>
    </submittedName>
</protein>
<dbReference type="AlphaFoldDB" id="A0A4S2MWV2"/>
<dbReference type="SUPFAM" id="SSF55729">
    <property type="entry name" value="Acyl-CoA N-acyltransferases (Nat)"/>
    <property type="match status" value="2"/>
</dbReference>